<gene>
    <name evidence="2" type="ORF">GHC57_09985</name>
</gene>
<protein>
    <submittedName>
        <fullName evidence="2">Uncharacterized protein</fullName>
    </submittedName>
</protein>
<dbReference type="AlphaFoldDB" id="A0A7X1ZF39"/>
<keyword evidence="1" id="KW-0732">Signal</keyword>
<feature type="chain" id="PRO_5031496512" evidence="1">
    <location>
        <begin position="20"/>
        <end position="106"/>
    </location>
</feature>
<keyword evidence="3" id="KW-1185">Reference proteome</keyword>
<evidence type="ECO:0000313" key="3">
    <source>
        <dbReference type="Proteomes" id="UP000434582"/>
    </source>
</evidence>
<dbReference type="EMBL" id="WIVE01000027">
    <property type="protein sequence ID" value="MQX36844.1"/>
    <property type="molecule type" value="Genomic_DNA"/>
</dbReference>
<evidence type="ECO:0000313" key="2">
    <source>
        <dbReference type="EMBL" id="MQX36844.1"/>
    </source>
</evidence>
<proteinExistence type="predicted"/>
<reference evidence="2 3" key="1">
    <citation type="submission" date="2019-10" db="EMBL/GenBank/DDBJ databases">
        <title>Draft whole-genome sequence of the purple nonsulfur photosynthetic bacterium Roseospira navarrensis DSM 15114.</title>
        <authorList>
            <person name="Kyndt J.A."/>
            <person name="Meyer T.E."/>
        </authorList>
    </citation>
    <scope>NUCLEOTIDE SEQUENCE [LARGE SCALE GENOMIC DNA]</scope>
    <source>
        <strain evidence="2 3">DSM 15114</strain>
    </source>
</reference>
<organism evidence="2 3">
    <name type="scientific">Roseospira navarrensis</name>
    <dbReference type="NCBI Taxonomy" id="140058"/>
    <lineage>
        <taxon>Bacteria</taxon>
        <taxon>Pseudomonadati</taxon>
        <taxon>Pseudomonadota</taxon>
        <taxon>Alphaproteobacteria</taxon>
        <taxon>Rhodospirillales</taxon>
        <taxon>Rhodospirillaceae</taxon>
        <taxon>Roseospira</taxon>
    </lineage>
</organism>
<comment type="caution">
    <text evidence="2">The sequence shown here is derived from an EMBL/GenBank/DDBJ whole genome shotgun (WGS) entry which is preliminary data.</text>
</comment>
<dbReference type="RefSeq" id="WP_153343722.1">
    <property type="nucleotide sequence ID" value="NZ_WIVE01000027.1"/>
</dbReference>
<name>A0A7X1ZF39_9PROT</name>
<accession>A0A7X1ZF39</accession>
<sequence>MTTRWTLARRWLAGMLAWASDAVDCPPAPSATRYRHGNAVSRGHEMAVSLIARPGRWEVRATDGGVSLTLGDALALSLSPDTASDISDALHFASYEALSAGEENPF</sequence>
<evidence type="ECO:0000256" key="1">
    <source>
        <dbReference type="SAM" id="SignalP"/>
    </source>
</evidence>
<dbReference type="Proteomes" id="UP000434582">
    <property type="component" value="Unassembled WGS sequence"/>
</dbReference>
<feature type="signal peptide" evidence="1">
    <location>
        <begin position="1"/>
        <end position="19"/>
    </location>
</feature>